<sequence length="366" mass="42848">MILFAHGLSRSKTILLAIFLLTSFYLLFSHVRPAVYHHAFQQTAQQSHHESVQYSPEAQISNISINLVVATLAADDISWTSTLPIPNLNIIRYESDSPFASFHPPVARGREALIYHTYLHDFYDDLPDISIFIHSHENPWHVDPALRQSMTFALSQLDVHQVMRKQYFNLRVSWKDACPAWINTTKTPEESIKQEEPFMAEAFHANFGHDVPVPEILAGPCCSQFAVTRDAIQRRSKEEYKRYMEWLVNTDWSDYISGRVWEHMWPWLFLEEAEDCTPEFEALCRMYAICFEGPQELEQYQRLWQEKDDLKERTEFVNELLRPGQARSARMRMDTIGNLLERKLEQALRRGRSAGIRQQTTKDLPW</sequence>
<dbReference type="PANTHER" id="PTHR37490">
    <property type="entry name" value="EXPRESSED PROTEIN"/>
    <property type="match status" value="1"/>
</dbReference>
<dbReference type="PANTHER" id="PTHR37490:SF2">
    <property type="match status" value="1"/>
</dbReference>
<dbReference type="InterPro" id="IPR021838">
    <property type="entry name" value="DUF3431"/>
</dbReference>
<reference evidence="1" key="1">
    <citation type="submission" date="2023-11" db="EMBL/GenBank/DDBJ databases">
        <authorList>
            <person name="Alioto T."/>
            <person name="Alioto T."/>
            <person name="Gomez Garrido J."/>
        </authorList>
    </citation>
    <scope>NUCLEOTIDE SEQUENCE</scope>
</reference>
<dbReference type="Pfam" id="PF11913">
    <property type="entry name" value="DUF3431"/>
    <property type="match status" value="1"/>
</dbReference>
<dbReference type="EMBL" id="CAVMBE010000060">
    <property type="protein sequence ID" value="CAK4032266.1"/>
    <property type="molecule type" value="Genomic_DNA"/>
</dbReference>
<gene>
    <name evidence="1" type="ORF">LECACI_7A007424</name>
</gene>
<name>A0AAI8Z4E0_9PEZI</name>
<accession>A0AAI8Z4E0</accession>
<dbReference type="AlphaFoldDB" id="A0AAI8Z4E0"/>
<evidence type="ECO:0000313" key="2">
    <source>
        <dbReference type="Proteomes" id="UP001296104"/>
    </source>
</evidence>
<keyword evidence="2" id="KW-1185">Reference proteome</keyword>
<dbReference type="Proteomes" id="UP001296104">
    <property type="component" value="Unassembled WGS sequence"/>
</dbReference>
<comment type="caution">
    <text evidence="1">The sequence shown here is derived from an EMBL/GenBank/DDBJ whole genome shotgun (WGS) entry which is preliminary data.</text>
</comment>
<protein>
    <submittedName>
        <fullName evidence="1">Uncharacterized protein</fullName>
    </submittedName>
</protein>
<proteinExistence type="predicted"/>
<organism evidence="1 2">
    <name type="scientific">Lecanosticta acicola</name>
    <dbReference type="NCBI Taxonomy" id="111012"/>
    <lineage>
        <taxon>Eukaryota</taxon>
        <taxon>Fungi</taxon>
        <taxon>Dikarya</taxon>
        <taxon>Ascomycota</taxon>
        <taxon>Pezizomycotina</taxon>
        <taxon>Dothideomycetes</taxon>
        <taxon>Dothideomycetidae</taxon>
        <taxon>Mycosphaerellales</taxon>
        <taxon>Mycosphaerellaceae</taxon>
        <taxon>Lecanosticta</taxon>
    </lineage>
</organism>
<evidence type="ECO:0000313" key="1">
    <source>
        <dbReference type="EMBL" id="CAK4032266.1"/>
    </source>
</evidence>